<organism evidence="8 9">
    <name type="scientific">Apophysomyces ossiformis</name>
    <dbReference type="NCBI Taxonomy" id="679940"/>
    <lineage>
        <taxon>Eukaryota</taxon>
        <taxon>Fungi</taxon>
        <taxon>Fungi incertae sedis</taxon>
        <taxon>Mucoromycota</taxon>
        <taxon>Mucoromycotina</taxon>
        <taxon>Mucoromycetes</taxon>
        <taxon>Mucorales</taxon>
        <taxon>Mucorineae</taxon>
        <taxon>Mucoraceae</taxon>
        <taxon>Apophysomyces</taxon>
    </lineage>
</organism>
<keyword evidence="8" id="KW-0648">Protein biosynthesis</keyword>
<keyword evidence="9" id="KW-1185">Reference proteome</keyword>
<accession>A0A8H7BLZ6</accession>
<comment type="subcellular location">
    <subcellularLocation>
        <location evidence="1">Nucleus</location>
    </subcellularLocation>
</comment>
<keyword evidence="4" id="KW-0805">Transcription regulation</keyword>
<dbReference type="GO" id="GO:0003746">
    <property type="term" value="F:translation elongation factor activity"/>
    <property type="evidence" value="ECO:0007669"/>
    <property type="project" value="UniProtKB-KW"/>
</dbReference>
<evidence type="ECO:0000256" key="1">
    <source>
        <dbReference type="ARBA" id="ARBA00004123"/>
    </source>
</evidence>
<dbReference type="GO" id="GO:0003723">
    <property type="term" value="F:RNA binding"/>
    <property type="evidence" value="ECO:0007669"/>
    <property type="project" value="TreeGrafter"/>
</dbReference>
<dbReference type="AlphaFoldDB" id="A0A8H7BLZ6"/>
<name>A0A8H7BLZ6_9FUNG</name>
<dbReference type="Pfam" id="PF04858">
    <property type="entry name" value="TH1"/>
    <property type="match status" value="1"/>
</dbReference>
<proteinExistence type="inferred from homology"/>
<dbReference type="EMBL" id="JABAYA010000091">
    <property type="protein sequence ID" value="KAF7725707.1"/>
    <property type="molecule type" value="Genomic_DNA"/>
</dbReference>
<comment type="caution">
    <text evidence="8">The sequence shown here is derived from an EMBL/GenBank/DDBJ whole genome shotgun (WGS) entry which is preliminary data.</text>
</comment>
<keyword evidence="8" id="KW-0251">Elongation factor</keyword>
<evidence type="ECO:0000313" key="8">
    <source>
        <dbReference type="EMBL" id="KAF7725707.1"/>
    </source>
</evidence>
<feature type="compositionally biased region" description="Acidic residues" evidence="7">
    <location>
        <begin position="538"/>
        <end position="548"/>
    </location>
</feature>
<evidence type="ECO:0000256" key="4">
    <source>
        <dbReference type="ARBA" id="ARBA00023015"/>
    </source>
</evidence>
<dbReference type="PANTHER" id="PTHR12144">
    <property type="entry name" value="NEGATIVE ELONGATION FACTOR D"/>
    <property type="match status" value="1"/>
</dbReference>
<dbReference type="OrthoDB" id="511287at2759"/>
<sequence>MEQDIYSGVLSEYLKEGGDPTEAVNILSESYIGVPSMCNLTAESANFVGLNSQTILLNAVRQMLTQKFDPKRCDALFMKNDDQTPPEWLDAIVQDTHWRQTIYELMEMHPRSVFLNFVVLRIAESGYASEVSALKTASIYVKIYNYILGNSIAEKVSADDLELKDSLPEFLKLCCEREETYLYAQLLIRKLYDEFNGLPFLKLARQLENAAARRGHSQFVEHLRTYMSDAPLQLSKAFNAILSKQAVTPGDVMVIHRFYTSSNPPASRYICNYEFIGHQLDQDMLERVIYIIAYATTFKESSPKEDQKEKIDKVCTTLKALHGALKDPKGVNFRGSLPTIVQSRKIPIASLAILHWIEHLSLRTPYYETYYRTSVTPLPHLLLDEIANENPLQQPVVFEIVKRCLLHDYQNFAPEILMTLRTNWIDRLLNLVALDFTMPVLKFMKEIGPELDRSLSVHFVKNLLEIAKPPCSAAFIEYFADIVASIPQMSTSNQSVQEAVDVFFEEAISSSDGLSAEIKAKVARARQRGVKRVRGEPSIDEDEDDPEISGDSSR</sequence>
<evidence type="ECO:0000256" key="2">
    <source>
        <dbReference type="ARBA" id="ARBA00005726"/>
    </source>
</evidence>
<dbReference type="InterPro" id="IPR006942">
    <property type="entry name" value="TH1"/>
</dbReference>
<feature type="region of interest" description="Disordered" evidence="7">
    <location>
        <begin position="527"/>
        <end position="554"/>
    </location>
</feature>
<gene>
    <name evidence="8" type="primary">TH1L</name>
    <name evidence="8" type="ORF">EC973_009424</name>
</gene>
<evidence type="ECO:0000256" key="5">
    <source>
        <dbReference type="ARBA" id="ARBA00023163"/>
    </source>
</evidence>
<dbReference type="Proteomes" id="UP000605846">
    <property type="component" value="Unassembled WGS sequence"/>
</dbReference>
<comment type="similarity">
    <text evidence="2">Belongs to the NELF-D family.</text>
</comment>
<dbReference type="GO" id="GO:0034244">
    <property type="term" value="P:negative regulation of transcription elongation by RNA polymerase II"/>
    <property type="evidence" value="ECO:0007669"/>
    <property type="project" value="TreeGrafter"/>
</dbReference>
<reference evidence="8" key="1">
    <citation type="submission" date="2020-01" db="EMBL/GenBank/DDBJ databases">
        <title>Genome Sequencing of Three Apophysomyces-Like Fungal Strains Confirms a Novel Fungal Genus in the Mucoromycota with divergent Burkholderia-like Endosymbiotic Bacteria.</title>
        <authorList>
            <person name="Stajich J.E."/>
            <person name="Macias A.M."/>
            <person name="Carter-House D."/>
            <person name="Lovett B."/>
            <person name="Kasson L.R."/>
            <person name="Berry K."/>
            <person name="Grigoriev I."/>
            <person name="Chang Y."/>
            <person name="Spatafora J."/>
            <person name="Kasson M.T."/>
        </authorList>
    </citation>
    <scope>NUCLEOTIDE SEQUENCE</scope>
    <source>
        <strain evidence="8">NRRL A-21654</strain>
    </source>
</reference>
<evidence type="ECO:0000256" key="6">
    <source>
        <dbReference type="ARBA" id="ARBA00023242"/>
    </source>
</evidence>
<evidence type="ECO:0000313" key="9">
    <source>
        <dbReference type="Proteomes" id="UP000605846"/>
    </source>
</evidence>
<evidence type="ECO:0000256" key="7">
    <source>
        <dbReference type="SAM" id="MobiDB-lite"/>
    </source>
</evidence>
<evidence type="ECO:0000256" key="3">
    <source>
        <dbReference type="ARBA" id="ARBA00022491"/>
    </source>
</evidence>
<protein>
    <submittedName>
        <fullName evidence="8">Negative elongation factor C/D</fullName>
    </submittedName>
</protein>
<dbReference type="PANTHER" id="PTHR12144:SF0">
    <property type="entry name" value="NEGATIVE ELONGATION FACTOR C_D"/>
    <property type="match status" value="1"/>
</dbReference>
<keyword evidence="5" id="KW-0804">Transcription</keyword>
<dbReference type="GO" id="GO:0032021">
    <property type="term" value="C:NELF complex"/>
    <property type="evidence" value="ECO:0007669"/>
    <property type="project" value="TreeGrafter"/>
</dbReference>
<keyword evidence="6" id="KW-0539">Nucleus</keyword>
<keyword evidence="3" id="KW-0678">Repressor</keyword>